<organism evidence="1">
    <name type="scientific">marine metagenome</name>
    <dbReference type="NCBI Taxonomy" id="408172"/>
    <lineage>
        <taxon>unclassified sequences</taxon>
        <taxon>metagenomes</taxon>
        <taxon>ecological metagenomes</taxon>
    </lineage>
</organism>
<dbReference type="PANTHER" id="PTHR12224">
    <property type="entry name" value="BETA-1,4-MANNOSYL-GLYCOPROTEIN BETA-1,4-N-ACETYLGLUCOSAMINYL-TRANSFERASE"/>
    <property type="match status" value="1"/>
</dbReference>
<proteinExistence type="predicted"/>
<dbReference type="PANTHER" id="PTHR12224:SF0">
    <property type="entry name" value="BETA-1,4-MANNOSYL-GLYCOPROTEIN 4-BETA-N-ACETYLGLUCOSAMINYLTRANSFERASE"/>
    <property type="match status" value="1"/>
</dbReference>
<dbReference type="GO" id="GO:0016020">
    <property type="term" value="C:membrane"/>
    <property type="evidence" value="ECO:0007669"/>
    <property type="project" value="InterPro"/>
</dbReference>
<accession>A0A382QRG2</accession>
<evidence type="ECO:0000313" key="1">
    <source>
        <dbReference type="EMBL" id="SVC87508.1"/>
    </source>
</evidence>
<evidence type="ECO:0008006" key="2">
    <source>
        <dbReference type="Google" id="ProtNLM"/>
    </source>
</evidence>
<reference evidence="1" key="1">
    <citation type="submission" date="2018-05" db="EMBL/GenBank/DDBJ databases">
        <authorList>
            <person name="Lanie J.A."/>
            <person name="Ng W.-L."/>
            <person name="Kazmierczak K.M."/>
            <person name="Andrzejewski T.M."/>
            <person name="Davidsen T.M."/>
            <person name="Wayne K.J."/>
            <person name="Tettelin H."/>
            <person name="Glass J.I."/>
            <person name="Rusch D."/>
            <person name="Podicherti R."/>
            <person name="Tsui H.-C.T."/>
            <person name="Winkler M.E."/>
        </authorList>
    </citation>
    <scope>NUCLEOTIDE SEQUENCE</scope>
</reference>
<protein>
    <recommendedName>
        <fullName evidence="2">Beta-1,4-mannosyl-glycoprotein beta-1,4-N-acetylglucosaminyltransferase</fullName>
    </recommendedName>
</protein>
<gene>
    <name evidence="1" type="ORF">METZ01_LOCUS340362</name>
</gene>
<sequence>MLIDAFTYFNEKELVELRLKYLNPIVDYFVVIESNITFTGKKKKWNFPDVLNNNLKEFSNKIQYHQLNIELDKIKNEESWIIDNIKGDDFWRIENFQRNYIKTACKKFSKDDILIISDLDEIPSTKKLNFILSSDFSKIAPVALEQHLFHLDCSYLRLESWRGSIVTTMQSCNEFSPQKFRRLRNRISHFTDGGWSFSSFGGYERVKEKIESYAHSEHNNDKFKSPEHIANCQKTGADLFHRKVKSKKVERSFFPEDLLKLMDQNPEFYFGKNH</sequence>
<name>A0A382QRG2_9ZZZZ</name>
<dbReference type="GO" id="GO:0003830">
    <property type="term" value="F:beta-1,4-mannosylglycoprotein 4-beta-N-acetylglucosaminyltransferase activity"/>
    <property type="evidence" value="ECO:0007669"/>
    <property type="project" value="InterPro"/>
</dbReference>
<dbReference type="AlphaFoldDB" id="A0A382QRG2"/>
<dbReference type="Pfam" id="PF04724">
    <property type="entry name" value="Glyco_transf_17"/>
    <property type="match status" value="1"/>
</dbReference>
<dbReference type="EMBL" id="UINC01116043">
    <property type="protein sequence ID" value="SVC87508.1"/>
    <property type="molecule type" value="Genomic_DNA"/>
</dbReference>
<dbReference type="InterPro" id="IPR006813">
    <property type="entry name" value="Glyco_trans_17"/>
</dbReference>
<dbReference type="GO" id="GO:0006044">
    <property type="term" value="P:N-acetylglucosamine metabolic process"/>
    <property type="evidence" value="ECO:0007669"/>
    <property type="project" value="TreeGrafter"/>
</dbReference>